<sequence>MLIVGVFVCDSSAAAAVAVSSSTYSGLQQLPAQPNLQPNGCWPAL</sequence>
<dbReference type="EMBL" id="GBRH01271940">
    <property type="protein sequence ID" value="JAD25955.1"/>
    <property type="molecule type" value="Transcribed_RNA"/>
</dbReference>
<proteinExistence type="predicted"/>
<evidence type="ECO:0000313" key="2">
    <source>
        <dbReference type="EMBL" id="JAD25955.1"/>
    </source>
</evidence>
<feature type="chain" id="PRO_5002044744" evidence="1">
    <location>
        <begin position="17"/>
        <end position="45"/>
    </location>
</feature>
<feature type="signal peptide" evidence="1">
    <location>
        <begin position="1"/>
        <end position="16"/>
    </location>
</feature>
<reference evidence="2" key="2">
    <citation type="journal article" date="2015" name="Data Brief">
        <title>Shoot transcriptome of the giant reed, Arundo donax.</title>
        <authorList>
            <person name="Barrero R.A."/>
            <person name="Guerrero F.D."/>
            <person name="Moolhuijzen P."/>
            <person name="Goolsby J.A."/>
            <person name="Tidwell J."/>
            <person name="Bellgard S.E."/>
            <person name="Bellgard M.I."/>
        </authorList>
    </citation>
    <scope>NUCLEOTIDE SEQUENCE</scope>
    <source>
        <tissue evidence="2">Shoot tissue taken approximately 20 cm above the soil surface</tissue>
    </source>
</reference>
<dbReference type="AlphaFoldDB" id="A0A0A8YKN6"/>
<reference evidence="2" key="1">
    <citation type="submission" date="2014-09" db="EMBL/GenBank/DDBJ databases">
        <authorList>
            <person name="Magalhaes I.L.F."/>
            <person name="Oliveira U."/>
            <person name="Santos F.R."/>
            <person name="Vidigal T.H.D.A."/>
            <person name="Brescovit A.D."/>
            <person name="Santos A.J."/>
        </authorList>
    </citation>
    <scope>NUCLEOTIDE SEQUENCE</scope>
    <source>
        <tissue evidence="2">Shoot tissue taken approximately 20 cm above the soil surface</tissue>
    </source>
</reference>
<name>A0A0A8YKN6_ARUDO</name>
<protein>
    <submittedName>
        <fullName evidence="2">Uncharacterized protein</fullName>
    </submittedName>
</protein>
<accession>A0A0A8YKN6</accession>
<keyword evidence="1" id="KW-0732">Signal</keyword>
<organism evidence="2">
    <name type="scientific">Arundo donax</name>
    <name type="common">Giant reed</name>
    <name type="synonym">Donax arundinaceus</name>
    <dbReference type="NCBI Taxonomy" id="35708"/>
    <lineage>
        <taxon>Eukaryota</taxon>
        <taxon>Viridiplantae</taxon>
        <taxon>Streptophyta</taxon>
        <taxon>Embryophyta</taxon>
        <taxon>Tracheophyta</taxon>
        <taxon>Spermatophyta</taxon>
        <taxon>Magnoliopsida</taxon>
        <taxon>Liliopsida</taxon>
        <taxon>Poales</taxon>
        <taxon>Poaceae</taxon>
        <taxon>PACMAD clade</taxon>
        <taxon>Arundinoideae</taxon>
        <taxon>Arundineae</taxon>
        <taxon>Arundo</taxon>
    </lineage>
</organism>
<evidence type="ECO:0000256" key="1">
    <source>
        <dbReference type="SAM" id="SignalP"/>
    </source>
</evidence>